<organism evidence="5 6">
    <name type="scientific">Nocardioides furvisabuli</name>
    <dbReference type="NCBI Taxonomy" id="375542"/>
    <lineage>
        <taxon>Bacteria</taxon>
        <taxon>Bacillati</taxon>
        <taxon>Actinomycetota</taxon>
        <taxon>Actinomycetes</taxon>
        <taxon>Propionibacteriales</taxon>
        <taxon>Nocardioidaceae</taxon>
        <taxon>Nocardioides</taxon>
    </lineage>
</organism>
<accession>A0ABP5I9K5</accession>
<evidence type="ECO:0000313" key="5">
    <source>
        <dbReference type="EMBL" id="GAA2094352.1"/>
    </source>
</evidence>
<proteinExistence type="predicted"/>
<dbReference type="InterPro" id="IPR007791">
    <property type="entry name" value="DjlA_N"/>
</dbReference>
<feature type="region of interest" description="Disordered" evidence="1">
    <location>
        <begin position="1"/>
        <end position="77"/>
    </location>
</feature>
<evidence type="ECO:0000256" key="1">
    <source>
        <dbReference type="SAM" id="MobiDB-lite"/>
    </source>
</evidence>
<dbReference type="SUPFAM" id="SSF158682">
    <property type="entry name" value="TerB-like"/>
    <property type="match status" value="1"/>
</dbReference>
<dbReference type="EMBL" id="BAAAMQ010000005">
    <property type="protein sequence ID" value="GAA2094352.1"/>
    <property type="molecule type" value="Genomic_DNA"/>
</dbReference>
<dbReference type="Proteomes" id="UP001501161">
    <property type="component" value="Unassembled WGS sequence"/>
</dbReference>
<evidence type="ECO:0000259" key="4">
    <source>
        <dbReference type="Pfam" id="PF15615"/>
    </source>
</evidence>
<evidence type="ECO:0000313" key="6">
    <source>
        <dbReference type="Proteomes" id="UP001501161"/>
    </source>
</evidence>
<dbReference type="Pfam" id="PF05099">
    <property type="entry name" value="TerB"/>
    <property type="match status" value="1"/>
</dbReference>
<dbReference type="Gene3D" id="1.10.3680.10">
    <property type="entry name" value="TerB-like"/>
    <property type="match status" value="1"/>
</dbReference>
<name>A0ABP5I9K5_9ACTN</name>
<dbReference type="InterPro" id="IPR025266">
    <property type="entry name" value="TerB_N"/>
</dbReference>
<dbReference type="CDD" id="cd07176">
    <property type="entry name" value="terB"/>
    <property type="match status" value="1"/>
</dbReference>
<feature type="region of interest" description="Disordered" evidence="1">
    <location>
        <begin position="633"/>
        <end position="659"/>
    </location>
</feature>
<dbReference type="InterPro" id="IPR029024">
    <property type="entry name" value="TerB-like"/>
</dbReference>
<feature type="region of interest" description="Disordered" evidence="1">
    <location>
        <begin position="695"/>
        <end position="723"/>
    </location>
</feature>
<dbReference type="InterPro" id="IPR028932">
    <property type="entry name" value="TerB-C"/>
</dbReference>
<dbReference type="Pfam" id="PF15615">
    <property type="entry name" value="TerB_C"/>
    <property type="match status" value="1"/>
</dbReference>
<comment type="caution">
    <text evidence="5">The sequence shown here is derived from an EMBL/GenBank/DDBJ whole genome shotgun (WGS) entry which is preliminary data.</text>
</comment>
<feature type="domain" description="Co-chaperone DjlA N-terminal" evidence="2">
    <location>
        <begin position="501"/>
        <end position="610"/>
    </location>
</feature>
<reference evidence="6" key="1">
    <citation type="journal article" date="2019" name="Int. J. Syst. Evol. Microbiol.">
        <title>The Global Catalogue of Microorganisms (GCM) 10K type strain sequencing project: providing services to taxonomists for standard genome sequencing and annotation.</title>
        <authorList>
            <consortium name="The Broad Institute Genomics Platform"/>
            <consortium name="The Broad Institute Genome Sequencing Center for Infectious Disease"/>
            <person name="Wu L."/>
            <person name="Ma J."/>
        </authorList>
    </citation>
    <scope>NUCLEOTIDE SEQUENCE [LARGE SCALE GENOMIC DNA]</scope>
    <source>
        <strain evidence="6">JCM 13813</strain>
    </source>
</reference>
<evidence type="ECO:0000259" key="2">
    <source>
        <dbReference type="Pfam" id="PF05099"/>
    </source>
</evidence>
<feature type="compositionally biased region" description="Polar residues" evidence="1">
    <location>
        <begin position="63"/>
        <end position="77"/>
    </location>
</feature>
<feature type="domain" description="TerB-C" evidence="4">
    <location>
        <begin position="665"/>
        <end position="802"/>
    </location>
</feature>
<evidence type="ECO:0000259" key="3">
    <source>
        <dbReference type="Pfam" id="PF13208"/>
    </source>
</evidence>
<dbReference type="Pfam" id="PF13208">
    <property type="entry name" value="TerB_N"/>
    <property type="match status" value="1"/>
</dbReference>
<protein>
    <submittedName>
        <fullName evidence="5">TerB N-terminal domain-containing protein</fullName>
    </submittedName>
</protein>
<gene>
    <name evidence="5" type="ORF">GCM10009726_01090</name>
</gene>
<feature type="domain" description="TerB N-terminal" evidence="3">
    <location>
        <begin position="89"/>
        <end position="297"/>
    </location>
</feature>
<sequence length="807" mass="85685">MITGRGTPVGLFERWLKQKPRPKPSQGRSSGSLFDLAPPEVTAVAPSEAPRSAAVGQVAGRPNSVTASAPNASSGGVQQLSRTAQWIGPGASTNIGGQLIPGGMLYVGRGLRAATGSGVEPALIDPTLTVRGSRPDHSGATMSYWPTYADINPQARAAYLSWLAGGRRDPNAYIGYVFLFFYGLERRALVDIPRDSSLLWEVPHLRAEVQRLLDLHRSNSSFCGYASRFLDVLDLQGSQGGSGNSKPPALDLTRRYEPPIALAVEVGSFAADRKPVPADWALAWAWYHPEIHLRTPATRCREEFATLFKARYTKSHQDGITVRPTKKQIGVEYYAASAGIRSASLSMKIPDVFTAAVPTRQLAKIVDSVTEDLDPYSRYLGRNPDGRHSLGAAALLPEDLAGDPGPEVAQLRDWAHQLADAGEVTAGSDLMSRWPTKSPDRMAKNESVTLAQLLGRHGYGIEPDVRLGGPAITPATPVVVFRIGAQPPQAATPSYAAAATLVHLATAVSAADGHVSSAEQDHLVAHLENALELTAGERARLEAHTRWLVANGVKLTGLKKRVEVLTVPQRQAIGDLLVAVAAADGAISPEEITSLTKIYQLLDLDTAEVHTRLHAHLTGARPAPATGPVTVRPGGKPDPGYPITPPSATGGMHARTDSEADGVEGGVRLDLASIEAKFAETAAVSALLADIFSDDGREPRPVPTSAGAGAGVVNEKSAPPATEPALTADSVAGLDASHSALVRTLVTQDTWGRAEFEELAATWQLMPDGALDRINEAALDAVDELLLEDDDSDAFTVNDYARQELLR</sequence>
<keyword evidence="6" id="KW-1185">Reference proteome</keyword>